<gene>
    <name evidence="1" type="ORF">JHL16_27970</name>
</gene>
<comment type="caution">
    <text evidence="1">The sequence shown here is derived from an EMBL/GenBank/DDBJ whole genome shotgun (WGS) entry which is preliminary data.</text>
</comment>
<reference evidence="1" key="1">
    <citation type="submission" date="2021-01" db="EMBL/GenBank/DDBJ databases">
        <authorList>
            <person name="Sun Q."/>
        </authorList>
    </citation>
    <scope>NUCLEOTIDE SEQUENCE</scope>
    <source>
        <strain evidence="1">YIM B02566</strain>
    </source>
</reference>
<keyword evidence="2" id="KW-1185">Reference proteome</keyword>
<dbReference type="Proteomes" id="UP000616151">
    <property type="component" value="Unassembled WGS sequence"/>
</dbReference>
<accession>A0ACC5RC64</accession>
<organism evidence="1 2">
    <name type="scientific">Taklimakanibacter albus</name>
    <dbReference type="NCBI Taxonomy" id="2800327"/>
    <lineage>
        <taxon>Bacteria</taxon>
        <taxon>Pseudomonadati</taxon>
        <taxon>Pseudomonadota</taxon>
        <taxon>Alphaproteobacteria</taxon>
        <taxon>Hyphomicrobiales</taxon>
        <taxon>Aestuariivirgaceae</taxon>
        <taxon>Taklimakanibacter</taxon>
    </lineage>
</organism>
<evidence type="ECO:0000313" key="2">
    <source>
        <dbReference type="Proteomes" id="UP000616151"/>
    </source>
</evidence>
<evidence type="ECO:0000313" key="1">
    <source>
        <dbReference type="EMBL" id="MBK1870232.1"/>
    </source>
</evidence>
<dbReference type="EMBL" id="JAENHL010000008">
    <property type="protein sequence ID" value="MBK1870232.1"/>
    <property type="molecule type" value="Genomic_DNA"/>
</dbReference>
<name>A0ACC5RC64_9HYPH</name>
<sequence length="48" mass="5086">MAEASPGKTLVSRTVKDLVVGSGIAFTPAGRRTLKGISEDWDYYGVKG</sequence>
<protein>
    <submittedName>
        <fullName evidence="1">Uncharacterized protein</fullName>
    </submittedName>
</protein>
<proteinExistence type="predicted"/>